<evidence type="ECO:0000313" key="3">
    <source>
        <dbReference type="Proteomes" id="UP000037122"/>
    </source>
</evidence>
<gene>
    <name evidence="2" type="ORF">QG37_06937</name>
</gene>
<feature type="transmembrane region" description="Helical" evidence="1">
    <location>
        <begin position="6"/>
        <end position="27"/>
    </location>
</feature>
<keyword evidence="1" id="KW-0812">Transmembrane</keyword>
<protein>
    <submittedName>
        <fullName evidence="2">Uncharacterized protein</fullName>
    </submittedName>
</protein>
<name>A0A0L0NT20_CANAR</name>
<keyword evidence="1" id="KW-1133">Transmembrane helix</keyword>
<accession>A0A0L0NT20</accession>
<dbReference type="AlphaFoldDB" id="A0A0L0NT20"/>
<reference evidence="3" key="1">
    <citation type="journal article" date="2015" name="BMC Genomics">
        <title>Draft genome of a commonly misdiagnosed multidrug resistant pathogen Candida auris.</title>
        <authorList>
            <person name="Chatterjee S."/>
            <person name="Alampalli S.V."/>
            <person name="Nageshan R.K."/>
            <person name="Chettiar S.T."/>
            <person name="Joshi S."/>
            <person name="Tatu U.S."/>
        </authorList>
    </citation>
    <scope>NUCLEOTIDE SEQUENCE [LARGE SCALE GENOMIC DNA]</scope>
    <source>
        <strain evidence="3">6684</strain>
    </source>
</reference>
<proteinExistence type="predicted"/>
<dbReference type="Proteomes" id="UP000037122">
    <property type="component" value="Unassembled WGS sequence"/>
</dbReference>
<evidence type="ECO:0000256" key="1">
    <source>
        <dbReference type="SAM" id="Phobius"/>
    </source>
</evidence>
<organism evidence="2 3">
    <name type="scientific">Candidozyma auris</name>
    <name type="common">Yeast</name>
    <name type="synonym">Candida auris</name>
    <dbReference type="NCBI Taxonomy" id="498019"/>
    <lineage>
        <taxon>Eukaryota</taxon>
        <taxon>Fungi</taxon>
        <taxon>Dikarya</taxon>
        <taxon>Ascomycota</taxon>
        <taxon>Saccharomycotina</taxon>
        <taxon>Pichiomycetes</taxon>
        <taxon>Metschnikowiaceae</taxon>
        <taxon>Candidozyma</taxon>
    </lineage>
</organism>
<keyword evidence="1" id="KW-0472">Membrane</keyword>
<evidence type="ECO:0000313" key="2">
    <source>
        <dbReference type="EMBL" id="KND96820.1"/>
    </source>
</evidence>
<comment type="caution">
    <text evidence="2">The sequence shown here is derived from an EMBL/GenBank/DDBJ whole genome shotgun (WGS) entry which is preliminary data.</text>
</comment>
<sequence>MILTFFEISSIADDLLVILGANLLSFAKKKNLTKSRKKKNA</sequence>
<dbReference type="EMBL" id="LGST01000050">
    <property type="protein sequence ID" value="KND96820.1"/>
    <property type="molecule type" value="Genomic_DNA"/>
</dbReference>